<keyword evidence="3" id="KW-1133">Transmembrane helix</keyword>
<comment type="caution">
    <text evidence="4">The sequence shown here is derived from an EMBL/GenBank/DDBJ whole genome shotgun (WGS) entry which is preliminary data.</text>
</comment>
<proteinExistence type="predicted"/>
<dbReference type="Gene3D" id="3.40.50.300">
    <property type="entry name" value="P-loop containing nucleotide triphosphate hydrolases"/>
    <property type="match status" value="1"/>
</dbReference>
<accession>A0A1I4BSX1</accession>
<evidence type="ECO:0000256" key="1">
    <source>
        <dbReference type="SAM" id="Coils"/>
    </source>
</evidence>
<reference evidence="4 5" key="1">
    <citation type="submission" date="2016-10" db="EMBL/GenBank/DDBJ databases">
        <authorList>
            <person name="Varghese N."/>
            <person name="Submissions S."/>
        </authorList>
    </citation>
    <scope>NUCLEOTIDE SEQUENCE [LARGE SCALE GENOMIC DNA]</scope>
    <source>
        <strain evidence="4 5">DSM 16392</strain>
    </source>
</reference>
<feature type="region of interest" description="Disordered" evidence="2">
    <location>
        <begin position="495"/>
        <end position="568"/>
    </location>
</feature>
<keyword evidence="3" id="KW-0812">Transmembrane</keyword>
<protein>
    <submittedName>
        <fullName evidence="4">Uncharacterized protein involved in exopolysaccharide biosynthesis</fullName>
    </submittedName>
</protein>
<feature type="transmembrane region" description="Helical" evidence="3">
    <location>
        <begin position="431"/>
        <end position="454"/>
    </location>
</feature>
<evidence type="ECO:0000256" key="3">
    <source>
        <dbReference type="SAM" id="Phobius"/>
    </source>
</evidence>
<keyword evidence="5" id="KW-1185">Reference proteome</keyword>
<dbReference type="PANTHER" id="PTHR32309">
    <property type="entry name" value="TYROSINE-PROTEIN KINASE"/>
    <property type="match status" value="1"/>
</dbReference>
<evidence type="ECO:0000313" key="4">
    <source>
        <dbReference type="EMBL" id="SFK70971.1"/>
    </source>
</evidence>
<keyword evidence="1" id="KW-0175">Coiled coil</keyword>
<dbReference type="RefSeq" id="WP_093521170.1">
    <property type="nucleotide sequence ID" value="NZ_FOSK01000008.1"/>
</dbReference>
<keyword evidence="3" id="KW-0472">Membrane</keyword>
<feature type="coiled-coil region" evidence="1">
    <location>
        <begin position="287"/>
        <end position="402"/>
    </location>
</feature>
<gene>
    <name evidence="4" type="ORF">SAMN04488518_10894</name>
</gene>
<dbReference type="InterPro" id="IPR027417">
    <property type="entry name" value="P-loop_NTPase"/>
</dbReference>
<dbReference type="InterPro" id="IPR050445">
    <property type="entry name" value="Bact_polysacc_biosynth/exp"/>
</dbReference>
<feature type="transmembrane region" description="Helical" evidence="3">
    <location>
        <begin position="20"/>
        <end position="39"/>
    </location>
</feature>
<dbReference type="PANTHER" id="PTHR32309:SF13">
    <property type="entry name" value="FERRIC ENTEROBACTIN TRANSPORT PROTEIN FEPE"/>
    <property type="match status" value="1"/>
</dbReference>
<organism evidence="4 5">
    <name type="scientific">Pseudovibrio ascidiaceicola</name>
    <dbReference type="NCBI Taxonomy" id="285279"/>
    <lineage>
        <taxon>Bacteria</taxon>
        <taxon>Pseudomonadati</taxon>
        <taxon>Pseudomonadota</taxon>
        <taxon>Alphaproteobacteria</taxon>
        <taxon>Hyphomicrobiales</taxon>
        <taxon>Stappiaceae</taxon>
        <taxon>Pseudovibrio</taxon>
    </lineage>
</organism>
<feature type="compositionally biased region" description="Acidic residues" evidence="2">
    <location>
        <begin position="511"/>
        <end position="563"/>
    </location>
</feature>
<name>A0A1I4BSX1_9HYPH</name>
<sequence length="788" mass="85805">MPQEDVFLDMGVLFKKVFKGLLWVIPFAALIAFGTFYLASKQTAKYTSESKVLIDTAKIVLPGQIRNSEQERSLLDKEGIASQVQLLQSRDLARHVVQTLDLANNSVFATKSKLGLVDQLMTRVGLEPTSGQVSEAERLLNKFTSNLDVYQVDGSRVIAVRFTSKDPELAARVANTVVNEYRMLQDNAKRAVTNNTADALAPQVARLENEVEAAKKTVAEFRAGADLLLGSENRTLNQQQLAELNSQVSSAIVAKSQAEAQARQIRSLLEDGGSLETATQVLASSLIQRLRERQLALENRIAELSTTLLPNHPQIKALRSQLRGYDRQIRAEAEKIVIGLENDAKIAQDRYVALNEKVNALKVEAARSGADQVRLQELQREARSKEEQLNQLLVSLREAEVLQGVGVLNADSRVISRASVPSEPSGRKPSALAAIAGFAAFFLGCLWTIARALIAGEVLRRETFSTPTAPAANPKEATGTATSNALESVVDATTRSHAVAAPPVELKPSFVEEEDKSDDEQETSEVEEPQEEMAELAEDEVSEEEHDEAREEEFDEEFEEEEASAAVPSITLKEVQADNANQLAKVGRVVVLSVEDESLSSRVALSCTRKIAARGIMPVVVEVRSEGGESAQSILKETPLEEVGDVPQAEDGSDDLLKPGFAELLEGEAAFTNVIHRDPVSRAHVIQSGVMPIRDEVVYGGRYNLIMEALDLTYDVIVADLGLIEPSLICAQMLSEADRVIIATDGSPAGPELEKALTILEKHTKAPVEVERVVSNEAAAWLQVDMAA</sequence>
<evidence type="ECO:0000256" key="2">
    <source>
        <dbReference type="SAM" id="MobiDB-lite"/>
    </source>
</evidence>
<dbReference type="Proteomes" id="UP000199598">
    <property type="component" value="Unassembled WGS sequence"/>
</dbReference>
<feature type="coiled-coil region" evidence="1">
    <location>
        <begin position="204"/>
        <end position="261"/>
    </location>
</feature>
<evidence type="ECO:0000313" key="5">
    <source>
        <dbReference type="Proteomes" id="UP000199598"/>
    </source>
</evidence>
<dbReference type="EMBL" id="FOSK01000008">
    <property type="protein sequence ID" value="SFK70971.1"/>
    <property type="molecule type" value="Genomic_DNA"/>
</dbReference>